<accession>A0ACC1B0N8</accession>
<gene>
    <name evidence="1" type="ORF">Patl1_27124</name>
</gene>
<name>A0ACC1B0N8_9ROSI</name>
<keyword evidence="2" id="KW-1185">Reference proteome</keyword>
<organism evidence="1 2">
    <name type="scientific">Pistacia atlantica</name>
    <dbReference type="NCBI Taxonomy" id="434234"/>
    <lineage>
        <taxon>Eukaryota</taxon>
        <taxon>Viridiplantae</taxon>
        <taxon>Streptophyta</taxon>
        <taxon>Embryophyta</taxon>
        <taxon>Tracheophyta</taxon>
        <taxon>Spermatophyta</taxon>
        <taxon>Magnoliopsida</taxon>
        <taxon>eudicotyledons</taxon>
        <taxon>Gunneridae</taxon>
        <taxon>Pentapetalae</taxon>
        <taxon>rosids</taxon>
        <taxon>malvids</taxon>
        <taxon>Sapindales</taxon>
        <taxon>Anacardiaceae</taxon>
        <taxon>Pistacia</taxon>
    </lineage>
</organism>
<reference evidence="2" key="1">
    <citation type="journal article" date="2023" name="G3 (Bethesda)">
        <title>Genome assembly and association tests identify interacting loci associated with vigor, precocity, and sex in interspecific pistachio rootstocks.</title>
        <authorList>
            <person name="Palmer W."/>
            <person name="Jacygrad E."/>
            <person name="Sagayaradj S."/>
            <person name="Cavanaugh K."/>
            <person name="Han R."/>
            <person name="Bertier L."/>
            <person name="Beede B."/>
            <person name="Kafkas S."/>
            <person name="Golino D."/>
            <person name="Preece J."/>
            <person name="Michelmore R."/>
        </authorList>
    </citation>
    <scope>NUCLEOTIDE SEQUENCE [LARGE SCALE GENOMIC DNA]</scope>
</reference>
<protein>
    <submittedName>
        <fullName evidence="1">Uncharacterized protein</fullName>
    </submittedName>
</protein>
<dbReference type="Proteomes" id="UP001164250">
    <property type="component" value="Chromosome 7"/>
</dbReference>
<evidence type="ECO:0000313" key="1">
    <source>
        <dbReference type="EMBL" id="KAJ0092452.1"/>
    </source>
</evidence>
<sequence length="138" mass="15009">MVQLLSSQAEVQIDIAGDTHYWSDNKLARSLFKQHYGWKSKKDCNSCCGKEKNGVSAELLARNLKKIFTSKLLQLGVIALARMFNCIFADPSIDTSTIAAASIHAASASYRYSSSAHGLGFHAFKFLFIAGKCVGEAA</sequence>
<evidence type="ECO:0000313" key="2">
    <source>
        <dbReference type="Proteomes" id="UP001164250"/>
    </source>
</evidence>
<proteinExistence type="predicted"/>
<comment type="caution">
    <text evidence="1">The sequence shown here is derived from an EMBL/GenBank/DDBJ whole genome shotgun (WGS) entry which is preliminary data.</text>
</comment>
<dbReference type="EMBL" id="CM047903">
    <property type="protein sequence ID" value="KAJ0092452.1"/>
    <property type="molecule type" value="Genomic_DNA"/>
</dbReference>